<gene>
    <name evidence="1" type="ORF">SAMN06297144_1009</name>
</gene>
<evidence type="ECO:0000313" key="2">
    <source>
        <dbReference type="Proteomes" id="UP000219494"/>
    </source>
</evidence>
<organism evidence="1 2">
    <name type="scientific">Sphingomonas guangdongensis</name>
    <dbReference type="NCBI Taxonomy" id="1141890"/>
    <lineage>
        <taxon>Bacteria</taxon>
        <taxon>Pseudomonadati</taxon>
        <taxon>Pseudomonadota</taxon>
        <taxon>Alphaproteobacteria</taxon>
        <taxon>Sphingomonadales</taxon>
        <taxon>Sphingomonadaceae</taxon>
        <taxon>Sphingomonas</taxon>
    </lineage>
</organism>
<sequence>MRKNPPSFIRLFVGGFALGAATLVSVQAIETGHNPLVPAAQAETR</sequence>
<dbReference type="RefSeq" id="WP_179640864.1">
    <property type="nucleotide sequence ID" value="NZ_OBMI01000001.1"/>
</dbReference>
<reference evidence="1 2" key="1">
    <citation type="submission" date="2017-07" db="EMBL/GenBank/DDBJ databases">
        <authorList>
            <person name="Sun Z.S."/>
            <person name="Albrecht U."/>
            <person name="Echele G."/>
            <person name="Lee C.C."/>
        </authorList>
    </citation>
    <scope>NUCLEOTIDE SEQUENCE [LARGE SCALE GENOMIC DNA]</scope>
    <source>
        <strain evidence="1 2">CGMCC 1.12672</strain>
    </source>
</reference>
<keyword evidence="2" id="KW-1185">Reference proteome</keyword>
<evidence type="ECO:0000313" key="1">
    <source>
        <dbReference type="EMBL" id="SOB80336.1"/>
    </source>
</evidence>
<accession>A0A285QER3</accession>
<name>A0A285QER3_9SPHN</name>
<dbReference type="Proteomes" id="UP000219494">
    <property type="component" value="Unassembled WGS sequence"/>
</dbReference>
<dbReference type="AlphaFoldDB" id="A0A285QER3"/>
<dbReference type="EMBL" id="OBMI01000001">
    <property type="protein sequence ID" value="SOB80336.1"/>
    <property type="molecule type" value="Genomic_DNA"/>
</dbReference>
<proteinExistence type="predicted"/>
<protein>
    <submittedName>
        <fullName evidence="1">Uncharacterized protein</fullName>
    </submittedName>
</protein>